<accession>A0AAD8MYS6</accession>
<name>A0AAD8MYS6_9APIA</name>
<dbReference type="EMBL" id="JAUIZM010000004">
    <property type="protein sequence ID" value="KAK1389881.1"/>
    <property type="molecule type" value="Genomic_DNA"/>
</dbReference>
<sequence length="223" mass="24632">MDEYVSRLDDGDETKLRVLGNTAATGDGELLCSKLSKNFNETIDDDKLKEFDVKSGVIQLVLAEDLDLDPNGKMISSKPLYIALAQSKVERRARVTILLWQAPPAMITTQAGFGYQQELVPGMRPGDGPMPMVQQGQERQRPGGRRGAQLFVDLQFPNGQLIYVSGECISTSAYLTFCGGLLHAQGQYSGEMTFSYSRKEEEVAEIANLFNSGKKKKKHYIAS</sequence>
<reference evidence="1" key="1">
    <citation type="submission" date="2023-02" db="EMBL/GenBank/DDBJ databases">
        <title>Genome of toxic invasive species Heracleum sosnowskyi carries increased number of genes despite the absence of recent whole-genome duplications.</title>
        <authorList>
            <person name="Schelkunov M."/>
            <person name="Shtratnikova V."/>
            <person name="Makarenko M."/>
            <person name="Klepikova A."/>
            <person name="Omelchenko D."/>
            <person name="Novikova G."/>
            <person name="Obukhova E."/>
            <person name="Bogdanov V."/>
            <person name="Penin A."/>
            <person name="Logacheva M."/>
        </authorList>
    </citation>
    <scope>NUCLEOTIDE SEQUENCE</scope>
    <source>
        <strain evidence="1">Hsosn_3</strain>
        <tissue evidence="1">Leaf</tissue>
    </source>
</reference>
<protein>
    <submittedName>
        <fullName evidence="1">Uncharacterized protein</fullName>
    </submittedName>
</protein>
<dbReference type="PANTHER" id="PTHR34541:SF2">
    <property type="entry name" value="OS01G0729900 PROTEIN"/>
    <property type="match status" value="1"/>
</dbReference>
<gene>
    <name evidence="1" type="ORF">POM88_018059</name>
</gene>
<dbReference type="PANTHER" id="PTHR34541">
    <property type="entry name" value="OS01G0729900 PROTEIN"/>
    <property type="match status" value="1"/>
</dbReference>
<keyword evidence="2" id="KW-1185">Reference proteome</keyword>
<proteinExistence type="predicted"/>
<evidence type="ECO:0000313" key="1">
    <source>
        <dbReference type="EMBL" id="KAK1389881.1"/>
    </source>
</evidence>
<organism evidence="1 2">
    <name type="scientific">Heracleum sosnowskyi</name>
    <dbReference type="NCBI Taxonomy" id="360622"/>
    <lineage>
        <taxon>Eukaryota</taxon>
        <taxon>Viridiplantae</taxon>
        <taxon>Streptophyta</taxon>
        <taxon>Embryophyta</taxon>
        <taxon>Tracheophyta</taxon>
        <taxon>Spermatophyta</taxon>
        <taxon>Magnoliopsida</taxon>
        <taxon>eudicotyledons</taxon>
        <taxon>Gunneridae</taxon>
        <taxon>Pentapetalae</taxon>
        <taxon>asterids</taxon>
        <taxon>campanulids</taxon>
        <taxon>Apiales</taxon>
        <taxon>Apiaceae</taxon>
        <taxon>Apioideae</taxon>
        <taxon>apioid superclade</taxon>
        <taxon>Tordylieae</taxon>
        <taxon>Tordyliinae</taxon>
        <taxon>Heracleum</taxon>
    </lineage>
</organism>
<evidence type="ECO:0000313" key="2">
    <source>
        <dbReference type="Proteomes" id="UP001237642"/>
    </source>
</evidence>
<comment type="caution">
    <text evidence="1">The sequence shown here is derived from an EMBL/GenBank/DDBJ whole genome shotgun (WGS) entry which is preliminary data.</text>
</comment>
<dbReference type="AlphaFoldDB" id="A0AAD8MYS6"/>
<reference evidence="1" key="2">
    <citation type="submission" date="2023-05" db="EMBL/GenBank/DDBJ databases">
        <authorList>
            <person name="Schelkunov M.I."/>
        </authorList>
    </citation>
    <scope>NUCLEOTIDE SEQUENCE</scope>
    <source>
        <strain evidence="1">Hsosn_3</strain>
        <tissue evidence="1">Leaf</tissue>
    </source>
</reference>
<dbReference type="Proteomes" id="UP001237642">
    <property type="component" value="Unassembled WGS sequence"/>
</dbReference>